<feature type="region of interest" description="Disordered" evidence="1">
    <location>
        <begin position="358"/>
        <end position="385"/>
    </location>
</feature>
<sequence length="673" mass="75467">MDICVKNVFSVKTRDYEKCFELQPSLNFDQNFPLLDMPDELLNNENKNSLDAFENPAVEYSGNNSHIPSKRSCSSKEFDLSFQRSFVSARQLSQSVNDSVKSEVVQRENISGEDFVVPTCNLNENLYGDLDGESLKDNDRSSNQSSVEAGNLSESNYKSVENIESNKKHQIKSEKIKPMFGNQTKKILKLKDNNKSSKNSGNIEEINGKQVAKTNTASPLSNKSSLKENSGDNQDKLHCKAKSHVIHKTSSLQMPSKNKNQNPSKKSKSSKSKQENNGSCKNVCEVPNFEQSNNNNSNNFASGNLKENEESENDSVSNKVKEKNSKKVPPLKISAINSEIHGNFPKFKSDLTEKYVKENKKQKRMKSKNTSSNSSNDTPASSDVRKTFSMVVSEQIAESNSNMITERETVIKKLENYKIPLKSKTADKKKTERKDEKENNGNISNEKGPAIVSPTFADMNSMNKPSKDDSVDTDDEDSISDLFQKENIYETLENINNSKQNEQISIARKIGLPTSDSENSVAIEKPVKSKPKLKSKSDKHDKNKSKSIKHKEKDSASNKTLHLKQSTHQSPDSSAKKISSKKIKHSSKATEGISCKKSKAPDIFDKKQVKDSTLAVSKKKRTHIDKNTENIKLKKADFKTKSFKKNRSIPHKSKVPCKKKCMQARSIYESGNC</sequence>
<protein>
    <submittedName>
        <fullName evidence="2">Uncharacterized protein</fullName>
    </submittedName>
</protein>
<feature type="region of interest" description="Disordered" evidence="1">
    <location>
        <begin position="131"/>
        <end position="159"/>
    </location>
</feature>
<feature type="compositionally biased region" description="Basic residues" evidence="1">
    <location>
        <begin position="578"/>
        <end position="587"/>
    </location>
</feature>
<feature type="region of interest" description="Disordered" evidence="1">
    <location>
        <begin position="188"/>
        <end position="327"/>
    </location>
</feature>
<proteinExistence type="predicted"/>
<accession>A0A0L8G6W1</accession>
<evidence type="ECO:0000256" key="1">
    <source>
        <dbReference type="SAM" id="MobiDB-lite"/>
    </source>
</evidence>
<feature type="region of interest" description="Disordered" evidence="1">
    <location>
        <begin position="164"/>
        <end position="183"/>
    </location>
</feature>
<feature type="compositionally biased region" description="Polar residues" evidence="1">
    <location>
        <begin position="557"/>
        <end position="572"/>
    </location>
</feature>
<organism evidence="2">
    <name type="scientific">Octopus bimaculoides</name>
    <name type="common">California two-spotted octopus</name>
    <dbReference type="NCBI Taxonomy" id="37653"/>
    <lineage>
        <taxon>Eukaryota</taxon>
        <taxon>Metazoa</taxon>
        <taxon>Spiralia</taxon>
        <taxon>Lophotrochozoa</taxon>
        <taxon>Mollusca</taxon>
        <taxon>Cephalopoda</taxon>
        <taxon>Coleoidea</taxon>
        <taxon>Octopodiformes</taxon>
        <taxon>Octopoda</taxon>
        <taxon>Incirrata</taxon>
        <taxon>Octopodidae</taxon>
        <taxon>Octopus</taxon>
    </lineage>
</organism>
<feature type="compositionally biased region" description="Polar residues" evidence="1">
    <location>
        <begin position="141"/>
        <end position="159"/>
    </location>
</feature>
<feature type="region of interest" description="Disordered" evidence="1">
    <location>
        <begin position="515"/>
        <end position="595"/>
    </location>
</feature>
<feature type="compositionally biased region" description="Basic and acidic residues" evidence="1">
    <location>
        <begin position="425"/>
        <end position="439"/>
    </location>
</feature>
<name>A0A0L8G6W1_OCTBM</name>
<gene>
    <name evidence="2" type="ORF">OCBIM_22038965mg</name>
</gene>
<feature type="compositionally biased region" description="Basic and acidic residues" evidence="1">
    <location>
        <begin position="225"/>
        <end position="238"/>
    </location>
</feature>
<feature type="compositionally biased region" description="Basic and acidic residues" evidence="1">
    <location>
        <begin position="164"/>
        <end position="177"/>
    </location>
</feature>
<evidence type="ECO:0000313" key="2">
    <source>
        <dbReference type="EMBL" id="KOF72766.1"/>
    </source>
</evidence>
<feature type="region of interest" description="Disordered" evidence="1">
    <location>
        <begin position="425"/>
        <end position="482"/>
    </location>
</feature>
<dbReference type="EMBL" id="KQ423494">
    <property type="protein sequence ID" value="KOF72766.1"/>
    <property type="molecule type" value="Genomic_DNA"/>
</dbReference>
<reference evidence="2" key="1">
    <citation type="submission" date="2015-07" db="EMBL/GenBank/DDBJ databases">
        <title>MeaNS - Measles Nucleotide Surveillance Program.</title>
        <authorList>
            <person name="Tran T."/>
            <person name="Druce J."/>
        </authorList>
    </citation>
    <scope>NUCLEOTIDE SEQUENCE</scope>
    <source>
        <strain evidence="2">UCB-OBI-ISO-001</strain>
        <tissue evidence="2">Gonad</tissue>
    </source>
</reference>
<feature type="compositionally biased region" description="Low complexity" evidence="1">
    <location>
        <begin position="255"/>
        <end position="264"/>
    </location>
</feature>
<dbReference type="OrthoDB" id="5964980at2759"/>
<dbReference type="AlphaFoldDB" id="A0A0L8G6W1"/>
<feature type="compositionally biased region" description="Low complexity" evidence="1">
    <location>
        <begin position="368"/>
        <end position="382"/>
    </location>
</feature>
<feature type="compositionally biased region" description="Polar residues" evidence="1">
    <location>
        <begin position="212"/>
        <end position="224"/>
    </location>
</feature>